<accession>A0A1R1QAN1</accession>
<comment type="caution">
    <text evidence="11">The sequence shown here is derived from an EMBL/GenBank/DDBJ whole genome shotgun (WGS) entry which is preliminary data.</text>
</comment>
<dbReference type="InterPro" id="IPR050925">
    <property type="entry name" value="Rhomboid_protease_S54"/>
</dbReference>
<feature type="repeat" description="TPR" evidence="7">
    <location>
        <begin position="429"/>
        <end position="462"/>
    </location>
</feature>
<feature type="transmembrane region" description="Helical" evidence="9">
    <location>
        <begin position="290"/>
        <end position="308"/>
    </location>
</feature>
<dbReference type="Pfam" id="PF01694">
    <property type="entry name" value="Rhomboid"/>
    <property type="match status" value="1"/>
</dbReference>
<keyword evidence="4" id="KW-0378">Hydrolase</keyword>
<feature type="transmembrane region" description="Helical" evidence="9">
    <location>
        <begin position="320"/>
        <end position="339"/>
    </location>
</feature>
<keyword evidence="3 9" id="KW-0812">Transmembrane</keyword>
<name>A0A1R1QAN1_9BACI</name>
<feature type="domain" description="Peptidase S54 rhomboid" evidence="10">
    <location>
        <begin position="225"/>
        <end position="358"/>
    </location>
</feature>
<feature type="transmembrane region" description="Helical" evidence="9">
    <location>
        <begin position="264"/>
        <end position="284"/>
    </location>
</feature>
<gene>
    <name evidence="11" type="ORF">BW143_19730</name>
</gene>
<dbReference type="GO" id="GO:0016020">
    <property type="term" value="C:membrane"/>
    <property type="evidence" value="ECO:0007669"/>
    <property type="project" value="UniProtKB-SubCell"/>
</dbReference>
<dbReference type="SUPFAM" id="SSF144091">
    <property type="entry name" value="Rhomboid-like"/>
    <property type="match status" value="1"/>
</dbReference>
<dbReference type="OrthoDB" id="9813074at2"/>
<dbReference type="SUPFAM" id="SSF48452">
    <property type="entry name" value="TPR-like"/>
    <property type="match status" value="1"/>
</dbReference>
<dbReference type="GO" id="GO:0004252">
    <property type="term" value="F:serine-type endopeptidase activity"/>
    <property type="evidence" value="ECO:0007669"/>
    <property type="project" value="InterPro"/>
</dbReference>
<dbReference type="PANTHER" id="PTHR43731:SF14">
    <property type="entry name" value="PRESENILIN-ASSOCIATED RHOMBOID-LIKE PROTEIN, MITOCHONDRIAL"/>
    <property type="match status" value="1"/>
</dbReference>
<organism evidence="11 12">
    <name type="scientific">Bacillus swezeyi</name>
    <dbReference type="NCBI Taxonomy" id="1925020"/>
    <lineage>
        <taxon>Bacteria</taxon>
        <taxon>Bacillati</taxon>
        <taxon>Bacillota</taxon>
        <taxon>Bacilli</taxon>
        <taxon>Bacillales</taxon>
        <taxon>Bacillaceae</taxon>
        <taxon>Bacillus</taxon>
    </lineage>
</organism>
<dbReference type="Gene3D" id="1.20.1540.10">
    <property type="entry name" value="Rhomboid-like"/>
    <property type="match status" value="1"/>
</dbReference>
<evidence type="ECO:0000259" key="10">
    <source>
        <dbReference type="Pfam" id="PF01694"/>
    </source>
</evidence>
<accession>A0A1R1RU99</accession>
<keyword evidence="7" id="KW-0802">TPR repeat</keyword>
<sequence>MYLFDYTYWNLIGNLLKRDFELVQAPASYGEAWLEARGNAPYDLIRIYRKDVDFRQELVRDLESLSERAERLRTASGRRKLSILNVYLSMQAPVDEWEDVVSHPVADKRVSIVPIFIDQASAEEGCRKIALALNLNPDDLTGLIRDASYEEVEQIKAEVLAAAEKREEERRREAAMFDRGKPILTWFFAVLQVIMFLLLEISGGSQNTHTLIRFGAKENSLLLAGEWWRLLTPIVLHIGLVHLMFNTFALLSVGAAAERVYGSFRFLVIYISAGIFGSIGSFLFSPYPSAGASGAIFGCLGALLYLAFSNRKAFLKTIGTNIMVIIILNLGLGFTVSNIDNAGHIGGLIGGLLTALAVGLPGKRKPVQRLAGWTLVLAVGGGALYWGIHSAPMQESSMLYQAGKWYEEGEYQKVKEVLQDVAEQPDVSSDALRLLASSEIQLGQYEEAEKRLEVIVKKDPSDHVSLYKLAVLYARKGELTKAEQSVEKALKEKPDEDMYQTLRDKIKKETAQ</sequence>
<evidence type="ECO:0000256" key="1">
    <source>
        <dbReference type="ARBA" id="ARBA00004141"/>
    </source>
</evidence>
<evidence type="ECO:0000256" key="3">
    <source>
        <dbReference type="ARBA" id="ARBA00022692"/>
    </source>
</evidence>
<keyword evidence="12" id="KW-1185">Reference proteome</keyword>
<dbReference type="PROSITE" id="PS50005">
    <property type="entry name" value="TPR"/>
    <property type="match status" value="2"/>
</dbReference>
<dbReference type="Proteomes" id="UP000187367">
    <property type="component" value="Unassembled WGS sequence"/>
</dbReference>
<dbReference type="SMART" id="SM00028">
    <property type="entry name" value="TPR"/>
    <property type="match status" value="2"/>
</dbReference>
<keyword evidence="6 9" id="KW-0472">Membrane</keyword>
<feature type="repeat" description="TPR" evidence="7">
    <location>
        <begin position="463"/>
        <end position="496"/>
    </location>
</feature>
<comment type="subcellular location">
    <subcellularLocation>
        <location evidence="1">Membrane</location>
        <topology evidence="1">Multi-pass membrane protein</topology>
    </subcellularLocation>
</comment>
<keyword evidence="5 9" id="KW-1133">Transmembrane helix</keyword>
<evidence type="ECO:0000256" key="2">
    <source>
        <dbReference type="ARBA" id="ARBA00009045"/>
    </source>
</evidence>
<dbReference type="PANTHER" id="PTHR43731">
    <property type="entry name" value="RHOMBOID PROTEASE"/>
    <property type="match status" value="1"/>
</dbReference>
<evidence type="ECO:0000313" key="12">
    <source>
        <dbReference type="Proteomes" id="UP000187367"/>
    </source>
</evidence>
<dbReference type="AlphaFoldDB" id="A0A1R1QAN1"/>
<proteinExistence type="inferred from homology"/>
<dbReference type="Gene3D" id="1.25.40.10">
    <property type="entry name" value="Tetratricopeptide repeat domain"/>
    <property type="match status" value="1"/>
</dbReference>
<dbReference type="InterPro" id="IPR022764">
    <property type="entry name" value="Peptidase_S54_rhomboid_dom"/>
</dbReference>
<evidence type="ECO:0000256" key="4">
    <source>
        <dbReference type="ARBA" id="ARBA00022801"/>
    </source>
</evidence>
<keyword evidence="11" id="KW-0645">Protease</keyword>
<feature type="transmembrane region" description="Helical" evidence="9">
    <location>
        <begin position="234"/>
        <end position="257"/>
    </location>
</feature>
<feature type="transmembrane region" description="Helical" evidence="9">
    <location>
        <begin position="183"/>
        <end position="201"/>
    </location>
</feature>
<dbReference type="InterPro" id="IPR019734">
    <property type="entry name" value="TPR_rpt"/>
</dbReference>
<dbReference type="InterPro" id="IPR035952">
    <property type="entry name" value="Rhomboid-like_sf"/>
</dbReference>
<dbReference type="InterPro" id="IPR011990">
    <property type="entry name" value="TPR-like_helical_dom_sf"/>
</dbReference>
<evidence type="ECO:0000256" key="7">
    <source>
        <dbReference type="PROSITE-ProRule" id="PRU00339"/>
    </source>
</evidence>
<evidence type="ECO:0000256" key="6">
    <source>
        <dbReference type="ARBA" id="ARBA00023136"/>
    </source>
</evidence>
<protein>
    <submittedName>
        <fullName evidence="11">Rhomboid family intramembrane serine protease</fullName>
    </submittedName>
</protein>
<dbReference type="EMBL" id="MTJL01000044">
    <property type="protein sequence ID" value="OMH99915.1"/>
    <property type="molecule type" value="Genomic_DNA"/>
</dbReference>
<dbReference type="RefSeq" id="WP_076761866.1">
    <property type="nucleotide sequence ID" value="NZ_JARMMH010000001.1"/>
</dbReference>
<feature type="transmembrane region" description="Helical" evidence="9">
    <location>
        <begin position="345"/>
        <end position="363"/>
    </location>
</feature>
<evidence type="ECO:0000313" key="11">
    <source>
        <dbReference type="EMBL" id="OMH99915.1"/>
    </source>
</evidence>
<evidence type="ECO:0000256" key="9">
    <source>
        <dbReference type="SAM" id="Phobius"/>
    </source>
</evidence>
<comment type="similarity">
    <text evidence="2">Belongs to the peptidase S54 family.</text>
</comment>
<feature type="region of interest" description="Disordered" evidence="8">
    <location>
        <begin position="491"/>
        <end position="512"/>
    </location>
</feature>
<reference evidence="11 12" key="1">
    <citation type="submission" date="2017-01" db="EMBL/GenBank/DDBJ databases">
        <title>Bacillus phylogenomics.</title>
        <authorList>
            <person name="Dunlap C."/>
        </authorList>
    </citation>
    <scope>NUCLEOTIDE SEQUENCE [LARGE SCALE GENOMIC DNA]</scope>
    <source>
        <strain evidence="11 12">NRRL B-41282</strain>
    </source>
</reference>
<evidence type="ECO:0000256" key="8">
    <source>
        <dbReference type="SAM" id="MobiDB-lite"/>
    </source>
</evidence>
<feature type="transmembrane region" description="Helical" evidence="9">
    <location>
        <begin position="370"/>
        <end position="388"/>
    </location>
</feature>
<evidence type="ECO:0000256" key="5">
    <source>
        <dbReference type="ARBA" id="ARBA00022989"/>
    </source>
</evidence>
<dbReference type="GO" id="GO:0006508">
    <property type="term" value="P:proteolysis"/>
    <property type="evidence" value="ECO:0007669"/>
    <property type="project" value="UniProtKB-KW"/>
</dbReference>
<dbReference type="Pfam" id="PF13432">
    <property type="entry name" value="TPR_16"/>
    <property type="match status" value="1"/>
</dbReference>